<dbReference type="Pfam" id="PF00903">
    <property type="entry name" value="Glyoxalase"/>
    <property type="match status" value="1"/>
</dbReference>
<dbReference type="PANTHER" id="PTHR43048">
    <property type="entry name" value="METHYLMALONYL-COA EPIMERASE"/>
    <property type="match status" value="1"/>
</dbReference>
<reference evidence="3" key="1">
    <citation type="submission" date="2016-04" db="EMBL/GenBank/DDBJ databases">
        <authorList>
            <person name="Evans L.H."/>
            <person name="Alamgir A."/>
            <person name="Owens N."/>
            <person name="Weber N.D."/>
            <person name="Virtaneva K."/>
            <person name="Barbian K."/>
            <person name="Babar A."/>
            <person name="Rosenke K."/>
        </authorList>
    </citation>
    <scope>NUCLEOTIDE SEQUENCE</scope>
    <source>
        <strain evidence="3">86-1</strain>
    </source>
</reference>
<dbReference type="AlphaFoldDB" id="A0A212K0J5"/>
<protein>
    <recommendedName>
        <fullName evidence="2">VOC domain-containing protein</fullName>
    </recommendedName>
</protein>
<dbReference type="InterPro" id="IPR004360">
    <property type="entry name" value="Glyas_Fos-R_dOase_dom"/>
</dbReference>
<name>A0A212K0J5_9BACT</name>
<dbReference type="PANTHER" id="PTHR43048:SF4">
    <property type="entry name" value="RING-CLEAVING DIOXYGENASE-RELATED"/>
    <property type="match status" value="1"/>
</dbReference>
<dbReference type="EMBL" id="FLUM01000003">
    <property type="protein sequence ID" value="SBW05229.1"/>
    <property type="molecule type" value="Genomic_DNA"/>
</dbReference>
<dbReference type="GO" id="GO:0046491">
    <property type="term" value="P:L-methylmalonyl-CoA metabolic process"/>
    <property type="evidence" value="ECO:0007669"/>
    <property type="project" value="TreeGrafter"/>
</dbReference>
<proteinExistence type="predicted"/>
<dbReference type="SUPFAM" id="SSF54593">
    <property type="entry name" value="Glyoxalase/Bleomycin resistance protein/Dihydroxybiphenyl dioxygenase"/>
    <property type="match status" value="1"/>
</dbReference>
<evidence type="ECO:0000256" key="1">
    <source>
        <dbReference type="ARBA" id="ARBA00022723"/>
    </source>
</evidence>
<dbReference type="CDD" id="cd07264">
    <property type="entry name" value="VOC_like"/>
    <property type="match status" value="1"/>
</dbReference>
<accession>A0A212K0J5</accession>
<keyword evidence="1" id="KW-0479">Metal-binding</keyword>
<dbReference type="GO" id="GO:0046872">
    <property type="term" value="F:metal ion binding"/>
    <property type="evidence" value="ECO:0007669"/>
    <property type="project" value="UniProtKB-KW"/>
</dbReference>
<feature type="domain" description="VOC" evidence="2">
    <location>
        <begin position="2"/>
        <end position="128"/>
    </location>
</feature>
<dbReference type="InterPro" id="IPR037523">
    <property type="entry name" value="VOC_core"/>
</dbReference>
<dbReference type="Gene3D" id="3.10.180.10">
    <property type="entry name" value="2,3-Dihydroxybiphenyl 1,2-Dioxygenase, domain 1"/>
    <property type="match status" value="1"/>
</dbReference>
<dbReference type="InterPro" id="IPR029068">
    <property type="entry name" value="Glyas_Bleomycin-R_OHBP_Dase"/>
</dbReference>
<sequence length="147" mass="16769">MKLNGIRLLVKDFDECFRFYSEKLGLEVTWGEIGGQYASFKVSDSEGLSIFPSDLMAPAVGNTNLLLPENSREKIAIILEVDDVDKTYKELLSRGVKFINEPTDMTGWGCRTVHLRDTEGNLIELYASLPLDRWDQDLLDDMKKFEN</sequence>
<dbReference type="GO" id="GO:0004493">
    <property type="term" value="F:methylmalonyl-CoA epimerase activity"/>
    <property type="evidence" value="ECO:0007669"/>
    <property type="project" value="TreeGrafter"/>
</dbReference>
<dbReference type="InterPro" id="IPR051785">
    <property type="entry name" value="MMCE/EMCE_epimerase"/>
</dbReference>
<organism evidence="3">
    <name type="scientific">uncultured Dysgonomonas sp</name>
    <dbReference type="NCBI Taxonomy" id="206096"/>
    <lineage>
        <taxon>Bacteria</taxon>
        <taxon>Pseudomonadati</taxon>
        <taxon>Bacteroidota</taxon>
        <taxon>Bacteroidia</taxon>
        <taxon>Bacteroidales</taxon>
        <taxon>Dysgonomonadaceae</taxon>
        <taxon>Dysgonomonas</taxon>
        <taxon>environmental samples</taxon>
    </lineage>
</organism>
<dbReference type="RefSeq" id="WP_296943339.1">
    <property type="nucleotide sequence ID" value="NZ_LT599032.1"/>
</dbReference>
<evidence type="ECO:0000313" key="3">
    <source>
        <dbReference type="EMBL" id="SBW05229.1"/>
    </source>
</evidence>
<gene>
    <name evidence="3" type="ORF">KL86DYS1_31056</name>
</gene>
<evidence type="ECO:0000259" key="2">
    <source>
        <dbReference type="PROSITE" id="PS51819"/>
    </source>
</evidence>
<dbReference type="PROSITE" id="PS51819">
    <property type="entry name" value="VOC"/>
    <property type="match status" value="1"/>
</dbReference>